<dbReference type="InterPro" id="IPR039272">
    <property type="entry name" value="CLEC16A/TT9"/>
</dbReference>
<evidence type="ECO:0000313" key="3">
    <source>
        <dbReference type="EMBL" id="KAB1203036.1"/>
    </source>
</evidence>
<organism evidence="3 4">
    <name type="scientific">Morella rubra</name>
    <name type="common">Chinese bayberry</name>
    <dbReference type="NCBI Taxonomy" id="262757"/>
    <lineage>
        <taxon>Eukaryota</taxon>
        <taxon>Viridiplantae</taxon>
        <taxon>Streptophyta</taxon>
        <taxon>Embryophyta</taxon>
        <taxon>Tracheophyta</taxon>
        <taxon>Spermatophyta</taxon>
        <taxon>Magnoliopsida</taxon>
        <taxon>eudicotyledons</taxon>
        <taxon>Gunneridae</taxon>
        <taxon>Pentapetalae</taxon>
        <taxon>rosids</taxon>
        <taxon>fabids</taxon>
        <taxon>Fagales</taxon>
        <taxon>Myricaceae</taxon>
        <taxon>Morella</taxon>
    </lineage>
</organism>
<dbReference type="Pfam" id="PF09758">
    <property type="entry name" value="FPL"/>
    <property type="match status" value="2"/>
</dbReference>
<evidence type="ECO:0000256" key="1">
    <source>
        <dbReference type="ARBA" id="ARBA00023006"/>
    </source>
</evidence>
<keyword evidence="1" id="KW-0072">Autophagy</keyword>
<dbReference type="GO" id="GO:1901096">
    <property type="term" value="P:regulation of autophagosome maturation"/>
    <property type="evidence" value="ECO:0007669"/>
    <property type="project" value="TreeGrafter"/>
</dbReference>
<dbReference type="GO" id="GO:0006914">
    <property type="term" value="P:autophagy"/>
    <property type="evidence" value="ECO:0007669"/>
    <property type="project" value="UniProtKB-KW"/>
</dbReference>
<dbReference type="OrthoDB" id="294052at2759"/>
<dbReference type="GO" id="GO:0005770">
    <property type="term" value="C:late endosome"/>
    <property type="evidence" value="ECO:0007669"/>
    <property type="project" value="TreeGrafter"/>
</dbReference>
<dbReference type="GO" id="GO:0016197">
    <property type="term" value="P:endosomal transport"/>
    <property type="evidence" value="ECO:0007669"/>
    <property type="project" value="TreeGrafter"/>
</dbReference>
<evidence type="ECO:0000313" key="4">
    <source>
        <dbReference type="Proteomes" id="UP000516437"/>
    </source>
</evidence>
<sequence>MWRSFWRSIDRFSLQHFKYVINELRAIKVVDSRNRELVIDLLQSIVEIVTYGDRQDPMIFEYELPPYDRVFVFEVSVLAISVDIVVATVKRNCRCFMEYQVLAEFVRVLKISRNSRIEAPLLQYLSIMIQNMDSEQAVYYCLSNDYVNSIIANQYDFNVGDLAPYYVSFLRAVSSKINRDTLCLLVRFRGDARPFPFLDACGVIRVSLSLHVLAIVLAWVPLDAVVSFPLYTEALKFAHYEEKMIQTAVRALTLNTYNVSDDMVFQFIATPPASKYFLDLVCRLRQQCLHLDTLLHAKEQTGTHGRRNELILETDKIVDDLYYLKDILGVGECHLSRLITQNLFSLLVFPILLPLLQLRQLDGSNVSAVTSLYIISRLLQVVGGKTTINTVAGLILYPYMTSSVGEATEGTTVDMNASYFFDLLKGVVEGVCSGLESEGSENVESIDLFGHLEESISANSQFISSSWLDVCTERGGILAHIFADDHYLLLASLFLLLIIAESKDLDFHLASMIGLSKSQDMKLQTHDMSASQVVDESIFVKFMPQILNALLKILASQPPLSILIQWHTGWFFRKLLISQGKILNELNFKLFNTSYEQSRERLWKELDGCWFDYIPDTLRNEWPSCKTALEESSQSKDPLFALELAVCQQKTDGDTATLSAWQRMVEAVKIELSDPGSVTMWRSFWRSIDRFSLQHFKYVINELRAIKVVDSRNRELVIDLLQSIVEIVTYGDRQDPMIFEYELPPYDRVFVFEVSVLAISVDIVVATVKRNCRCFMEYQVLAEFVRVLKISRNSRIEAPLLQYLSIMIQNMDSEQAVYYCLSNDYVNSIIANQYDFNVGDLAPYYVSFLRAVSSKINRDTLCLLVKVQGDAVVSFPLYTEALKFAHYEEKMIQTAVRALTLNTYNVSDDMVFQFIATPPASKYFLDLVCRLRQQCLHLDTLLHAKEQTGTHGRRNELILETDKIVDDLYYLKDILGVGECHLSRLITQNLFSLLVFPILLPLLQLRQLDGSNVSAVTSLYIISRLLQVVGGKTTINTVAGLILYPYMTSSVGEATEGTTVDMNASYFFDLLKGVVEGVCSGLESEGSENVESIDLFGHLEESISANSQFISSSWLDVCTERGGILAHIFADDHYLLLASLFLLLIIAESKDLDFHLASMIGLSKSQDMKLQTHDMSASQVVDESIFVKFMPQILNALLKILASQPPLSILIQWHTGWFFRKLLISQGKILNELNFKLFNVFVRAMAFGKLYESSFQRIKRRTIWSFLDEVVVELLQGGQAGS</sequence>
<proteinExistence type="predicted"/>
<dbReference type="InterPro" id="IPR019155">
    <property type="entry name" value="CLEC16A/TT9_N"/>
</dbReference>
<protein>
    <submittedName>
        <fullName evidence="3">Protein CLEC16A</fullName>
    </submittedName>
</protein>
<comment type="caution">
    <text evidence="3">The sequence shown here is derived from an EMBL/GenBank/DDBJ whole genome shotgun (WGS) entry which is preliminary data.</text>
</comment>
<keyword evidence="4" id="KW-1185">Reference proteome</keyword>
<dbReference type="PANTHER" id="PTHR21481:SF0">
    <property type="entry name" value="PROTEIN CLEC16A"/>
    <property type="match status" value="1"/>
</dbReference>
<gene>
    <name evidence="3" type="ORF">CJ030_MR8G023505</name>
</gene>
<reference evidence="3 4" key="1">
    <citation type="journal article" date="2019" name="Plant Biotechnol. J.">
        <title>The red bayberry genome and genetic basis of sex determination.</title>
        <authorList>
            <person name="Jia H.M."/>
            <person name="Jia H.J."/>
            <person name="Cai Q.L."/>
            <person name="Wang Y."/>
            <person name="Zhao H.B."/>
            <person name="Yang W.F."/>
            <person name="Wang G.Y."/>
            <person name="Li Y.H."/>
            <person name="Zhan D.L."/>
            <person name="Shen Y.T."/>
            <person name="Niu Q.F."/>
            <person name="Chang L."/>
            <person name="Qiu J."/>
            <person name="Zhao L."/>
            <person name="Xie H.B."/>
            <person name="Fu W.Y."/>
            <person name="Jin J."/>
            <person name="Li X.W."/>
            <person name="Jiao Y."/>
            <person name="Zhou C.C."/>
            <person name="Tu T."/>
            <person name="Chai C.Y."/>
            <person name="Gao J.L."/>
            <person name="Fan L.J."/>
            <person name="van de Weg E."/>
            <person name="Wang J.Y."/>
            <person name="Gao Z.S."/>
        </authorList>
    </citation>
    <scope>NUCLEOTIDE SEQUENCE [LARGE SCALE GENOMIC DNA]</scope>
    <source>
        <tissue evidence="3">Leaves</tissue>
    </source>
</reference>
<dbReference type="GO" id="GO:0005794">
    <property type="term" value="C:Golgi apparatus"/>
    <property type="evidence" value="ECO:0007669"/>
    <property type="project" value="TreeGrafter"/>
</dbReference>
<dbReference type="GO" id="GO:0007034">
    <property type="term" value="P:vacuolar transport"/>
    <property type="evidence" value="ECO:0007669"/>
    <property type="project" value="TreeGrafter"/>
</dbReference>
<dbReference type="Proteomes" id="UP000516437">
    <property type="component" value="Chromosome 8"/>
</dbReference>
<feature type="domain" description="FPL" evidence="2">
    <location>
        <begin position="774"/>
        <end position="903"/>
    </location>
</feature>
<feature type="domain" description="FPL" evidence="2">
    <location>
        <begin position="95"/>
        <end position="256"/>
    </location>
</feature>
<name>A0A6A1US95_9ROSI</name>
<dbReference type="PANTHER" id="PTHR21481">
    <property type="entry name" value="PROTEIN CLEC16A"/>
    <property type="match status" value="1"/>
</dbReference>
<dbReference type="EMBL" id="RXIC02000026">
    <property type="protein sequence ID" value="KAB1203036.1"/>
    <property type="molecule type" value="Genomic_DNA"/>
</dbReference>
<evidence type="ECO:0000259" key="2">
    <source>
        <dbReference type="Pfam" id="PF09758"/>
    </source>
</evidence>
<accession>A0A6A1US95</accession>